<keyword evidence="2" id="KW-1185">Reference proteome</keyword>
<evidence type="ECO:0000313" key="2">
    <source>
        <dbReference type="Proteomes" id="UP001152561"/>
    </source>
</evidence>
<name>A0A9Q1MC68_9SOLA</name>
<gene>
    <name evidence="1" type="ORF">K7X08_024750</name>
</gene>
<sequence length="74" mass="8595">MIHSLLRRNVDYKGGYYMRPPIERIFGQQSSCYTIVSVSFHFSPPDDAKHVMLNSDIAKSMMETKDNWSRCYGS</sequence>
<comment type="caution">
    <text evidence="1">The sequence shown here is derived from an EMBL/GenBank/DDBJ whole genome shotgun (WGS) entry which is preliminary data.</text>
</comment>
<organism evidence="1 2">
    <name type="scientific">Anisodus acutangulus</name>
    <dbReference type="NCBI Taxonomy" id="402998"/>
    <lineage>
        <taxon>Eukaryota</taxon>
        <taxon>Viridiplantae</taxon>
        <taxon>Streptophyta</taxon>
        <taxon>Embryophyta</taxon>
        <taxon>Tracheophyta</taxon>
        <taxon>Spermatophyta</taxon>
        <taxon>Magnoliopsida</taxon>
        <taxon>eudicotyledons</taxon>
        <taxon>Gunneridae</taxon>
        <taxon>Pentapetalae</taxon>
        <taxon>asterids</taxon>
        <taxon>lamiids</taxon>
        <taxon>Solanales</taxon>
        <taxon>Solanaceae</taxon>
        <taxon>Solanoideae</taxon>
        <taxon>Hyoscyameae</taxon>
        <taxon>Anisodus</taxon>
    </lineage>
</organism>
<reference evidence="2" key="1">
    <citation type="journal article" date="2023" name="Proc. Natl. Acad. Sci. U.S.A.">
        <title>Genomic and structural basis for evolution of tropane alkaloid biosynthesis.</title>
        <authorList>
            <person name="Wanga Y.-J."/>
            <person name="Taina T."/>
            <person name="Yua J.-Y."/>
            <person name="Lia J."/>
            <person name="Xua B."/>
            <person name="Chenc J."/>
            <person name="D'Auriad J.C."/>
            <person name="Huanga J.-P."/>
            <person name="Huanga S.-X."/>
        </authorList>
    </citation>
    <scope>NUCLEOTIDE SEQUENCE [LARGE SCALE GENOMIC DNA]</scope>
    <source>
        <strain evidence="2">cv. KIB-2019</strain>
    </source>
</reference>
<dbReference type="Proteomes" id="UP001152561">
    <property type="component" value="Unassembled WGS sequence"/>
</dbReference>
<dbReference type="EMBL" id="JAJAGQ010000009">
    <property type="protein sequence ID" value="KAJ8554072.1"/>
    <property type="molecule type" value="Genomic_DNA"/>
</dbReference>
<dbReference type="AlphaFoldDB" id="A0A9Q1MC68"/>
<accession>A0A9Q1MC68</accession>
<protein>
    <submittedName>
        <fullName evidence="1">Uncharacterized protein</fullName>
    </submittedName>
</protein>
<evidence type="ECO:0000313" key="1">
    <source>
        <dbReference type="EMBL" id="KAJ8554072.1"/>
    </source>
</evidence>
<proteinExistence type="predicted"/>